<dbReference type="InterPro" id="IPR018247">
    <property type="entry name" value="EF_Hand_1_Ca_BS"/>
</dbReference>
<dbReference type="STRING" id="1054147.F4PUI8"/>
<dbReference type="GO" id="GO:0005829">
    <property type="term" value="C:cytosol"/>
    <property type="evidence" value="ECO:0007669"/>
    <property type="project" value="EnsemblProtists"/>
</dbReference>
<evidence type="ECO:0000256" key="1">
    <source>
        <dbReference type="ARBA" id="ARBA00022737"/>
    </source>
</evidence>
<evidence type="ECO:0000256" key="2">
    <source>
        <dbReference type="ARBA" id="ARBA00022837"/>
    </source>
</evidence>
<dbReference type="FunFam" id="1.10.238.10:FF:000178">
    <property type="entry name" value="Calmodulin-2 A"/>
    <property type="match status" value="1"/>
</dbReference>
<keyword evidence="1" id="KW-0677">Repeat</keyword>
<keyword evidence="5" id="KW-1185">Reference proteome</keyword>
<dbReference type="GeneID" id="14873613"/>
<dbReference type="PROSITE" id="PS00018">
    <property type="entry name" value="EF_HAND_1"/>
    <property type="match status" value="1"/>
</dbReference>
<proteinExistence type="predicted"/>
<reference evidence="5" key="1">
    <citation type="journal article" date="2011" name="Genome Res.">
        <title>Phylogeny-wide analysis of social amoeba genomes highlights ancient origins for complex intercellular communication.</title>
        <authorList>
            <person name="Heidel A.J."/>
            <person name="Lawal H.M."/>
            <person name="Felder M."/>
            <person name="Schilde C."/>
            <person name="Helps N.R."/>
            <person name="Tunggal B."/>
            <person name="Rivero F."/>
            <person name="John U."/>
            <person name="Schleicher M."/>
            <person name="Eichinger L."/>
            <person name="Platzer M."/>
            <person name="Noegel A.A."/>
            <person name="Schaap P."/>
            <person name="Gloeckner G."/>
        </authorList>
    </citation>
    <scope>NUCLEOTIDE SEQUENCE [LARGE SCALE GENOMIC DNA]</scope>
    <source>
        <strain evidence="5">SH3</strain>
    </source>
</reference>
<dbReference type="PANTHER" id="PTHR23048:SF0">
    <property type="entry name" value="CALMODULIN LIKE 3"/>
    <property type="match status" value="1"/>
</dbReference>
<dbReference type="AlphaFoldDB" id="F4PUI8"/>
<evidence type="ECO:0000313" key="5">
    <source>
        <dbReference type="Proteomes" id="UP000007797"/>
    </source>
</evidence>
<feature type="domain" description="EF-hand" evidence="3">
    <location>
        <begin position="56"/>
        <end position="91"/>
    </location>
</feature>
<organism evidence="4 5">
    <name type="scientific">Cavenderia fasciculata</name>
    <name type="common">Slime mold</name>
    <name type="synonym">Dictyostelium fasciculatum</name>
    <dbReference type="NCBI Taxonomy" id="261658"/>
    <lineage>
        <taxon>Eukaryota</taxon>
        <taxon>Amoebozoa</taxon>
        <taxon>Evosea</taxon>
        <taxon>Eumycetozoa</taxon>
        <taxon>Dictyostelia</taxon>
        <taxon>Acytosteliales</taxon>
        <taxon>Cavenderiaceae</taxon>
        <taxon>Cavenderia</taxon>
    </lineage>
</organism>
<dbReference type="SUPFAM" id="SSF47473">
    <property type="entry name" value="EF-hand"/>
    <property type="match status" value="1"/>
</dbReference>
<dbReference type="OMA" id="EEFQIAM"/>
<accession>F4PUI8</accession>
<dbReference type="PROSITE" id="PS50222">
    <property type="entry name" value="EF_HAND_2"/>
    <property type="match status" value="2"/>
</dbReference>
<dbReference type="InterPro" id="IPR011992">
    <property type="entry name" value="EF-hand-dom_pair"/>
</dbReference>
<dbReference type="EMBL" id="GL883010">
    <property type="protein sequence ID" value="EGG21852.1"/>
    <property type="molecule type" value="Genomic_DNA"/>
</dbReference>
<dbReference type="RefSeq" id="XP_004359703.1">
    <property type="nucleotide sequence ID" value="XM_004359646.1"/>
</dbReference>
<dbReference type="GO" id="GO:0032433">
    <property type="term" value="C:filopodium tip"/>
    <property type="evidence" value="ECO:0007669"/>
    <property type="project" value="EnsemblProtists"/>
</dbReference>
<dbReference type="SMART" id="SM00054">
    <property type="entry name" value="EFh"/>
    <property type="match status" value="3"/>
</dbReference>
<dbReference type="PANTHER" id="PTHR23048">
    <property type="entry name" value="MYOSIN LIGHT CHAIN 1, 3"/>
    <property type="match status" value="1"/>
</dbReference>
<name>F4PUI8_CACFS</name>
<dbReference type="GO" id="GO:0016460">
    <property type="term" value="C:myosin II complex"/>
    <property type="evidence" value="ECO:0007669"/>
    <property type="project" value="TreeGrafter"/>
</dbReference>
<sequence>MQRLVDGCLTNNKFRRHQQQSNNNNNNVVVKVGWLLYYSWLDSLVCCTLLAKEDAAQQQLYKDAFNLFDKDGDGKISTSELGTVMRSVGSNPTQAELKDMIKEVDDGSGFVGYQQFVQLMGRKTQFSDSEADIKLAFKVFDKKGNGYANVQDLKHTLTSIGEKLTKEEFDNMVKDAKIVDGQIHVDEFIRIVKSSKTFMQ</sequence>
<dbReference type="InterPro" id="IPR050230">
    <property type="entry name" value="CALM/Myosin/TropC-like"/>
</dbReference>
<dbReference type="Proteomes" id="UP000007797">
    <property type="component" value="Unassembled WGS sequence"/>
</dbReference>
<protein>
    <submittedName>
        <fullName evidence="4">Calmodulin-like protein</fullName>
    </submittedName>
</protein>
<dbReference type="Pfam" id="PF13499">
    <property type="entry name" value="EF-hand_7"/>
    <property type="match status" value="2"/>
</dbReference>
<feature type="domain" description="EF-hand" evidence="3">
    <location>
        <begin position="128"/>
        <end position="163"/>
    </location>
</feature>
<dbReference type="KEGG" id="dfa:DFA_01738"/>
<dbReference type="OrthoDB" id="26525at2759"/>
<dbReference type="GO" id="GO:0005509">
    <property type="term" value="F:calcium ion binding"/>
    <property type="evidence" value="ECO:0007669"/>
    <property type="project" value="InterPro"/>
</dbReference>
<keyword evidence="2" id="KW-0106">Calcium</keyword>
<dbReference type="InterPro" id="IPR002048">
    <property type="entry name" value="EF_hand_dom"/>
</dbReference>
<gene>
    <name evidence="4" type="primary">calB</name>
    <name evidence="4" type="ORF">DFA_01738</name>
</gene>
<evidence type="ECO:0000259" key="3">
    <source>
        <dbReference type="PROSITE" id="PS50222"/>
    </source>
</evidence>
<evidence type="ECO:0000313" key="4">
    <source>
        <dbReference type="EMBL" id="EGG21852.1"/>
    </source>
</evidence>
<dbReference type="CDD" id="cd00051">
    <property type="entry name" value="EFh"/>
    <property type="match status" value="2"/>
</dbReference>
<dbReference type="Gene3D" id="1.10.238.10">
    <property type="entry name" value="EF-hand"/>
    <property type="match status" value="2"/>
</dbReference>